<sequence length="274" mass="29266">MKVSSLTFYYCKLLRMKTMRKFLWLFGAVLALSSCGSMGIDGSGPIERRNIPVQDFTGIRVEDGIHLYLTGDQDLTVNAEGQGNILDITEIVNDGGLLKIRFNKRVGNHAGVTVNIGLKDPIDYIGYAGSGTVSMDADTALMQGNKVLLEKSGSGKAVDIRAAGTDVSFRLEGSGSINGSVEADQFYSKISGSGNIQVFGTSNAQQLEISGSGKYRCRDLKTQKSEVHISGSGEMEVWAEEELNVSISGSGRVRYKGNPEITSNISGSGSISSL</sequence>
<gene>
    <name evidence="2" type="ORF">PEDI_33250</name>
</gene>
<comment type="caution">
    <text evidence="2">The sequence shown here is derived from an EMBL/GenBank/DDBJ whole genome shotgun (WGS) entry which is preliminary data.</text>
</comment>
<organism evidence="2 3">
    <name type="scientific">Persicobacter diffluens</name>
    <dbReference type="NCBI Taxonomy" id="981"/>
    <lineage>
        <taxon>Bacteria</taxon>
        <taxon>Pseudomonadati</taxon>
        <taxon>Bacteroidota</taxon>
        <taxon>Cytophagia</taxon>
        <taxon>Cytophagales</taxon>
        <taxon>Persicobacteraceae</taxon>
        <taxon>Persicobacter</taxon>
    </lineage>
</organism>
<dbReference type="PANTHER" id="PTHR39200">
    <property type="entry name" value="HYPOTHETICAL EXPORTED PROTEIN"/>
    <property type="match status" value="1"/>
</dbReference>
<dbReference type="PANTHER" id="PTHR39200:SF1">
    <property type="entry name" value="AUTO-TRANSPORTER ADHESIN HEAD GIN DOMAIN-CONTAINING PROTEIN-RELATED"/>
    <property type="match status" value="1"/>
</dbReference>
<dbReference type="PROSITE" id="PS51257">
    <property type="entry name" value="PROKAR_LIPOPROTEIN"/>
    <property type="match status" value="1"/>
</dbReference>
<reference evidence="2 3" key="1">
    <citation type="submission" date="2021-12" db="EMBL/GenBank/DDBJ databases">
        <title>Genome sequencing of bacteria with rrn-lacking chromosome and rrn-plasmid.</title>
        <authorList>
            <person name="Anda M."/>
            <person name="Iwasaki W."/>
        </authorList>
    </citation>
    <scope>NUCLEOTIDE SEQUENCE [LARGE SCALE GENOMIC DNA]</scope>
    <source>
        <strain evidence="2 3">NBRC 15940</strain>
    </source>
</reference>
<dbReference type="Proteomes" id="UP001310022">
    <property type="component" value="Unassembled WGS sequence"/>
</dbReference>
<dbReference type="Gene3D" id="2.160.20.120">
    <property type="match status" value="1"/>
</dbReference>
<dbReference type="InterPro" id="IPR021255">
    <property type="entry name" value="DUF2807"/>
</dbReference>
<evidence type="ECO:0000313" key="2">
    <source>
        <dbReference type="EMBL" id="GJM62773.1"/>
    </source>
</evidence>
<name>A0AAN5ANE6_9BACT</name>
<keyword evidence="3" id="KW-1185">Reference proteome</keyword>
<evidence type="ECO:0000259" key="1">
    <source>
        <dbReference type="Pfam" id="PF10988"/>
    </source>
</evidence>
<proteinExistence type="predicted"/>
<dbReference type="EMBL" id="BQKE01000002">
    <property type="protein sequence ID" value="GJM62773.1"/>
    <property type="molecule type" value="Genomic_DNA"/>
</dbReference>
<dbReference type="Pfam" id="PF10988">
    <property type="entry name" value="DUF2807"/>
    <property type="match status" value="1"/>
</dbReference>
<dbReference type="RefSeq" id="WP_338238010.1">
    <property type="nucleotide sequence ID" value="NZ_BQKE01000002.1"/>
</dbReference>
<dbReference type="AlphaFoldDB" id="A0AAN5ANE6"/>
<accession>A0AAN5ANE6</accession>
<evidence type="ECO:0000313" key="3">
    <source>
        <dbReference type="Proteomes" id="UP001310022"/>
    </source>
</evidence>
<feature type="domain" description="Putative auto-transporter adhesin head GIN" evidence="1">
    <location>
        <begin position="55"/>
        <end position="259"/>
    </location>
</feature>
<protein>
    <submittedName>
        <fullName evidence="2">DUF2807 domain-containing protein</fullName>
    </submittedName>
</protein>